<dbReference type="InterPro" id="IPR053100">
    <property type="entry name" value="Cytochrome_b5-related"/>
</dbReference>
<dbReference type="GO" id="GO:0005576">
    <property type="term" value="C:extracellular region"/>
    <property type="evidence" value="ECO:0007669"/>
    <property type="project" value="UniProtKB-SubCell"/>
</dbReference>
<dbReference type="InterPro" id="IPR018506">
    <property type="entry name" value="Cyt_B5_heme-BS"/>
</dbReference>
<comment type="similarity">
    <text evidence="2">Belongs to the major royal jelly protein family.</text>
</comment>
<dbReference type="InterPro" id="IPR005804">
    <property type="entry name" value="FA_desaturase_dom"/>
</dbReference>
<dbReference type="GO" id="GO:0046872">
    <property type="term" value="F:metal ion binding"/>
    <property type="evidence" value="ECO:0007669"/>
    <property type="project" value="UniProtKB-KW"/>
</dbReference>
<evidence type="ECO:0000256" key="3">
    <source>
        <dbReference type="ARBA" id="ARBA00022525"/>
    </source>
</evidence>
<proteinExistence type="inferred from homology"/>
<dbReference type="GO" id="GO:0006629">
    <property type="term" value="P:lipid metabolic process"/>
    <property type="evidence" value="ECO:0007669"/>
    <property type="project" value="InterPro"/>
</dbReference>
<dbReference type="Pfam" id="PF00173">
    <property type="entry name" value="Cyt-b5"/>
    <property type="match status" value="1"/>
</dbReference>
<dbReference type="AlphaFoldDB" id="A0A232FES6"/>
<keyword evidence="4" id="KW-0349">Heme</keyword>
<dbReference type="Pfam" id="PF00487">
    <property type="entry name" value="FA_desaturase"/>
    <property type="match status" value="2"/>
</dbReference>
<organism evidence="11 12">
    <name type="scientific">Trichomalopsis sarcophagae</name>
    <dbReference type="NCBI Taxonomy" id="543379"/>
    <lineage>
        <taxon>Eukaryota</taxon>
        <taxon>Metazoa</taxon>
        <taxon>Ecdysozoa</taxon>
        <taxon>Arthropoda</taxon>
        <taxon>Hexapoda</taxon>
        <taxon>Insecta</taxon>
        <taxon>Pterygota</taxon>
        <taxon>Neoptera</taxon>
        <taxon>Endopterygota</taxon>
        <taxon>Hymenoptera</taxon>
        <taxon>Apocrita</taxon>
        <taxon>Proctotrupomorpha</taxon>
        <taxon>Chalcidoidea</taxon>
        <taxon>Pteromalidae</taxon>
        <taxon>Pteromalinae</taxon>
        <taxon>Trichomalopsis</taxon>
    </lineage>
</organism>
<feature type="chain" id="PRO_5013167146" description="Cytochrome b5 heme-binding domain-containing protein" evidence="9">
    <location>
        <begin position="18"/>
        <end position="1016"/>
    </location>
</feature>
<keyword evidence="7" id="KW-0408">Iron</keyword>
<dbReference type="GO" id="GO:0020037">
    <property type="term" value="F:heme binding"/>
    <property type="evidence" value="ECO:0007669"/>
    <property type="project" value="InterPro"/>
</dbReference>
<keyword evidence="6 9" id="KW-0732">Signal</keyword>
<dbReference type="STRING" id="543379.A0A232FES6"/>
<evidence type="ECO:0000256" key="2">
    <source>
        <dbReference type="ARBA" id="ARBA00009127"/>
    </source>
</evidence>
<gene>
    <name evidence="11" type="ORF">TSAR_005664</name>
</gene>
<dbReference type="Proteomes" id="UP000215335">
    <property type="component" value="Unassembled WGS sequence"/>
</dbReference>
<evidence type="ECO:0000313" key="11">
    <source>
        <dbReference type="EMBL" id="OXU29162.1"/>
    </source>
</evidence>
<evidence type="ECO:0000256" key="1">
    <source>
        <dbReference type="ARBA" id="ARBA00004613"/>
    </source>
</evidence>
<dbReference type="Gene3D" id="3.10.120.10">
    <property type="entry name" value="Cytochrome b5-like heme/steroid binding domain"/>
    <property type="match status" value="1"/>
</dbReference>
<sequence>MLAIGLLFVAAVSGAAAIDHLHVKYQWKQIDYDWPNEETKRLFPKYKQEDNLPLGLEVAGDRLFITVPRWRQGVVASLNYIKINDSRTSPPLIPYPSWEAHQYSGGSPPEIVSTFRVRADRCNRLWVLDTGLSDILGAPEQDSVPTLLVYDLTNDQLLRKYPIPDDHRTYESLFANIAVEDYDCDDSYGYLGDLGGPGLVVYSWKLAKSWLVKHHYFHPDPQSGEFNVGGVPFQWSDGIFGLALAPTGDGYSTLYFHPLSSTMEFAVSTRLLRDPERVASSEAFHQFQVLGSRGPNGQSSVSFLDPETGILIYALTNLNAIACWRTGTKYSIQQQGRVYMDNVTMVFPNDLKIDRNGTIWVLSDRLPAFMYHTLDPNDYNFRILTGTVREAVQGTICSMGLSDRTTTPSTKWPKSYDNRANRLPVRSGQAQQGPNFISIGLAATAAAEWRISHALSHHLYPNTLWDMEIYALEPFIAYMPTKDKTLLYRLVMLAFEPLVFGLCFFGQAVKRYYSIFAEWKSPQFRDIVPFILPIIMSFFAASPFEAVKTWLCIIILSSFIFKLIGLTAAHHHPGIFHDGDVCRKDPDWGLMILDATRDRKVIDDSLFLVLTNFGSHGMHHLLPTVDHAYLELCVPAFIETCREFGVNVDKFSSWELVKGQFQQLMRFEPRKNYRGFQKCKTMTKYVSTVPGMTYPSGRDHPLKTSFGFLEGRRKDDGAEGLWRIYDNLYDLDSFIRNHPGGSEWLTMTRGTDITEAFEAHHITDKAERLLPQFFVRKAEASRSLAYTFDSSGFYKKFKARAREALKDVDFHTPSPRSKRIADLMVTMAILGAISAAITKSWMAIAFTALLLTWTVICAHNFFHMRDNFRMFYFDMSLMSSKEWRISHALSHHLYPNTLWDMEIYALEPFIAYMPTKDKTLLYRLVMLAFEPLVFGLCFFGQAVKRYYSIFAEWKSPQFRDIVPFILPIIMSFFAASPFEAVKTWLCIIILSSFIFKLIGLTAAHHHPGIFHDGDVC</sequence>
<dbReference type="InterPro" id="IPR036400">
    <property type="entry name" value="Cyt_B5-like_heme/steroid_sf"/>
</dbReference>
<evidence type="ECO:0000259" key="10">
    <source>
        <dbReference type="PROSITE" id="PS50255"/>
    </source>
</evidence>
<dbReference type="PROSITE" id="PS50255">
    <property type="entry name" value="CYTOCHROME_B5_2"/>
    <property type="match status" value="1"/>
</dbReference>
<comment type="subcellular location">
    <subcellularLocation>
        <location evidence="1">Secreted</location>
    </subcellularLocation>
</comment>
<dbReference type="OrthoDB" id="7776143at2759"/>
<feature type="signal peptide" evidence="9">
    <location>
        <begin position="1"/>
        <end position="17"/>
    </location>
</feature>
<dbReference type="InterPro" id="IPR017996">
    <property type="entry name" value="MRJP/yellow-related"/>
</dbReference>
<feature type="non-terminal residue" evidence="11">
    <location>
        <position position="1016"/>
    </location>
</feature>
<feature type="transmembrane region" description="Helical" evidence="8">
    <location>
        <begin position="920"/>
        <end position="941"/>
    </location>
</feature>
<evidence type="ECO:0000256" key="9">
    <source>
        <dbReference type="SAM" id="SignalP"/>
    </source>
</evidence>
<dbReference type="PANTHER" id="PTHR16740">
    <property type="entry name" value="CYTOCHROME B5-RELATED PROTEIN-RELATED"/>
    <property type="match status" value="1"/>
</dbReference>
<dbReference type="InterPro" id="IPR001199">
    <property type="entry name" value="Cyt_B5-like_heme/steroid-bd"/>
</dbReference>
<reference evidence="11 12" key="1">
    <citation type="journal article" date="2017" name="Curr. Biol.">
        <title>The Evolution of Venom by Co-option of Single-Copy Genes.</title>
        <authorList>
            <person name="Martinson E.O."/>
            <person name="Mrinalini"/>
            <person name="Kelkar Y.D."/>
            <person name="Chang C.H."/>
            <person name="Werren J.H."/>
        </authorList>
    </citation>
    <scope>NUCLEOTIDE SEQUENCE [LARGE SCALE GENOMIC DNA]</scope>
    <source>
        <strain evidence="11 12">Alberta</strain>
        <tissue evidence="11">Whole body</tissue>
    </source>
</reference>
<evidence type="ECO:0000256" key="7">
    <source>
        <dbReference type="ARBA" id="ARBA00023004"/>
    </source>
</evidence>
<feature type="transmembrane region" description="Helical" evidence="8">
    <location>
        <begin position="961"/>
        <end position="978"/>
    </location>
</feature>
<protein>
    <recommendedName>
        <fullName evidence="10">Cytochrome b5 heme-binding domain-containing protein</fullName>
    </recommendedName>
</protein>
<evidence type="ECO:0000256" key="4">
    <source>
        <dbReference type="ARBA" id="ARBA00022617"/>
    </source>
</evidence>
<accession>A0A232FES6</accession>
<dbReference type="EMBL" id="NNAY01000331">
    <property type="protein sequence ID" value="OXU29162.1"/>
    <property type="molecule type" value="Genomic_DNA"/>
</dbReference>
<dbReference type="PROSITE" id="PS00191">
    <property type="entry name" value="CYTOCHROME_B5_1"/>
    <property type="match status" value="1"/>
</dbReference>
<dbReference type="Gene3D" id="2.120.10.30">
    <property type="entry name" value="TolB, C-terminal domain"/>
    <property type="match status" value="1"/>
</dbReference>
<dbReference type="InterPro" id="IPR011042">
    <property type="entry name" value="6-blade_b-propeller_TolB-like"/>
</dbReference>
<dbReference type="SMART" id="SM01117">
    <property type="entry name" value="Cyt-b5"/>
    <property type="match status" value="1"/>
</dbReference>
<keyword evidence="12" id="KW-1185">Reference proteome</keyword>
<evidence type="ECO:0000256" key="8">
    <source>
        <dbReference type="SAM" id="Phobius"/>
    </source>
</evidence>
<feature type="transmembrane region" description="Helical" evidence="8">
    <location>
        <begin position="527"/>
        <end position="544"/>
    </location>
</feature>
<feature type="transmembrane region" description="Helical" evidence="8">
    <location>
        <begin position="843"/>
        <end position="862"/>
    </location>
</feature>
<feature type="domain" description="Cytochrome b5 heme-binding" evidence="10">
    <location>
        <begin position="713"/>
        <end position="779"/>
    </location>
</feature>
<keyword evidence="8" id="KW-1133">Transmembrane helix</keyword>
<feature type="transmembrane region" description="Helical" evidence="8">
    <location>
        <begin position="486"/>
        <end position="506"/>
    </location>
</feature>
<dbReference type="CDD" id="cd01060">
    <property type="entry name" value="Membrane-FADS-like"/>
    <property type="match status" value="1"/>
</dbReference>
<dbReference type="PANTHER" id="PTHR16740:SF1">
    <property type="entry name" value="CYTOCHROME B5-RELATED PROTEIN-RELATED"/>
    <property type="match status" value="1"/>
</dbReference>
<dbReference type="SUPFAM" id="SSF55856">
    <property type="entry name" value="Cytochrome b5-like heme/steroid binding domain"/>
    <property type="match status" value="1"/>
</dbReference>
<evidence type="ECO:0000256" key="6">
    <source>
        <dbReference type="ARBA" id="ARBA00022729"/>
    </source>
</evidence>
<keyword evidence="8" id="KW-0472">Membrane</keyword>
<keyword evidence="5" id="KW-0479">Metal-binding</keyword>
<feature type="transmembrane region" description="Helical" evidence="8">
    <location>
        <begin position="985"/>
        <end position="1003"/>
    </location>
</feature>
<dbReference type="Pfam" id="PF03022">
    <property type="entry name" value="MRJP"/>
    <property type="match status" value="1"/>
</dbReference>
<dbReference type="PRINTS" id="PR01366">
    <property type="entry name" value="ROYALJELLY"/>
</dbReference>
<keyword evidence="3" id="KW-0964">Secreted</keyword>
<keyword evidence="8" id="KW-0812">Transmembrane</keyword>
<evidence type="ECO:0000313" key="12">
    <source>
        <dbReference type="Proteomes" id="UP000215335"/>
    </source>
</evidence>
<feature type="transmembrane region" description="Helical" evidence="8">
    <location>
        <begin position="550"/>
        <end position="569"/>
    </location>
</feature>
<feature type="transmembrane region" description="Helical" evidence="8">
    <location>
        <begin position="820"/>
        <end position="837"/>
    </location>
</feature>
<evidence type="ECO:0000256" key="5">
    <source>
        <dbReference type="ARBA" id="ARBA00022723"/>
    </source>
</evidence>
<name>A0A232FES6_9HYME</name>
<comment type="caution">
    <text evidence="11">The sequence shown here is derived from an EMBL/GenBank/DDBJ whole genome shotgun (WGS) entry which is preliminary data.</text>
</comment>